<proteinExistence type="predicted"/>
<protein>
    <recommendedName>
        <fullName evidence="4">C2H2-type domain-containing protein</fullName>
    </recommendedName>
</protein>
<feature type="domain" description="C2H2-type" evidence="4">
    <location>
        <begin position="137"/>
        <end position="166"/>
    </location>
</feature>
<organism evidence="5 6">
    <name type="scientific">Thelonectria olida</name>
    <dbReference type="NCBI Taxonomy" id="1576542"/>
    <lineage>
        <taxon>Eukaryota</taxon>
        <taxon>Fungi</taxon>
        <taxon>Dikarya</taxon>
        <taxon>Ascomycota</taxon>
        <taxon>Pezizomycotina</taxon>
        <taxon>Sordariomycetes</taxon>
        <taxon>Hypocreomycetidae</taxon>
        <taxon>Hypocreales</taxon>
        <taxon>Nectriaceae</taxon>
        <taxon>Thelonectria</taxon>
    </lineage>
</organism>
<dbReference type="InterPro" id="IPR013087">
    <property type="entry name" value="Znf_C2H2_type"/>
</dbReference>
<accession>A0A9P9APJ1</accession>
<sequence length="490" mass="54662">MFQNANSISLVVHHYCFRRSFSFFKALWNLICVWTIALSALIINNITYLWTCIATHRTMSNYYNPFSSTPSRAPSSSFILARPGQGIIAPPGYFVLASPNMEENFRYSCPHAGCDGFTFASAKECVQHERDWHAGPYQCAECNAKFAAAPALRRHAKASSHDVEWKCTDERCDMTGVSPAHEVDVTSEGNSPKPKLATVVQSENMEDEEVSFQDIIYTDSRTKAKSGKNVQSKEPSDEYVCKEACCGKIEKDFKCKSEWGRHAEATHHKTAVILGTALRAHLPPGDALDEEQAAIKGLICNALECPAYDQRFPTLNTYFTHLTKPEHLAGAEENVRMALVEGIEKADLNLVCKKAACPKHGQTFSSICGYKLHLASRPHMGAHEPDTPYLAPQDSFGLREGFTNSLFSPITPAATFTQASPLSPSVGRDRKQAQENSFKKVTLHRSGTSKKREEELMERNSELEARVKRLEEELAEVRPLFDMVKQMGLK</sequence>
<keyword evidence="1" id="KW-0479">Metal-binding</keyword>
<reference evidence="5 6" key="1">
    <citation type="journal article" date="2021" name="Nat. Commun.">
        <title>Genetic determinants of endophytism in the Arabidopsis root mycobiome.</title>
        <authorList>
            <person name="Mesny F."/>
            <person name="Miyauchi S."/>
            <person name="Thiergart T."/>
            <person name="Pickel B."/>
            <person name="Atanasova L."/>
            <person name="Karlsson M."/>
            <person name="Huettel B."/>
            <person name="Barry K.W."/>
            <person name="Haridas S."/>
            <person name="Chen C."/>
            <person name="Bauer D."/>
            <person name="Andreopoulos W."/>
            <person name="Pangilinan J."/>
            <person name="LaButti K."/>
            <person name="Riley R."/>
            <person name="Lipzen A."/>
            <person name="Clum A."/>
            <person name="Drula E."/>
            <person name="Henrissat B."/>
            <person name="Kohler A."/>
            <person name="Grigoriev I.V."/>
            <person name="Martin F.M."/>
            <person name="Hacquard S."/>
        </authorList>
    </citation>
    <scope>NUCLEOTIDE SEQUENCE [LARGE SCALE GENOMIC DNA]</scope>
    <source>
        <strain evidence="5 6">MPI-CAGE-CH-0241</strain>
    </source>
</reference>
<keyword evidence="1" id="KW-0863">Zinc-finger</keyword>
<dbReference type="GO" id="GO:0008270">
    <property type="term" value="F:zinc ion binding"/>
    <property type="evidence" value="ECO:0007669"/>
    <property type="project" value="UniProtKB-KW"/>
</dbReference>
<dbReference type="EMBL" id="JAGPYM010000010">
    <property type="protein sequence ID" value="KAH6889787.1"/>
    <property type="molecule type" value="Genomic_DNA"/>
</dbReference>
<dbReference type="Gene3D" id="3.30.160.60">
    <property type="entry name" value="Classic Zinc Finger"/>
    <property type="match status" value="1"/>
</dbReference>
<evidence type="ECO:0000256" key="1">
    <source>
        <dbReference type="PROSITE-ProRule" id="PRU00042"/>
    </source>
</evidence>
<dbReference type="PROSITE" id="PS50157">
    <property type="entry name" value="ZINC_FINGER_C2H2_2"/>
    <property type="match status" value="1"/>
</dbReference>
<evidence type="ECO:0000313" key="6">
    <source>
        <dbReference type="Proteomes" id="UP000777438"/>
    </source>
</evidence>
<keyword evidence="3" id="KW-0812">Transmembrane</keyword>
<gene>
    <name evidence="5" type="ORF">B0T10DRAFT_548337</name>
</gene>
<feature type="region of interest" description="Disordered" evidence="2">
    <location>
        <begin position="418"/>
        <end position="457"/>
    </location>
</feature>
<dbReference type="AlphaFoldDB" id="A0A9P9APJ1"/>
<dbReference type="PROSITE" id="PS00028">
    <property type="entry name" value="ZINC_FINGER_C2H2_1"/>
    <property type="match status" value="1"/>
</dbReference>
<name>A0A9P9APJ1_9HYPO</name>
<feature type="transmembrane region" description="Helical" evidence="3">
    <location>
        <begin position="27"/>
        <end position="50"/>
    </location>
</feature>
<keyword evidence="3" id="KW-0472">Membrane</keyword>
<keyword evidence="6" id="KW-1185">Reference proteome</keyword>
<evidence type="ECO:0000256" key="3">
    <source>
        <dbReference type="SAM" id="Phobius"/>
    </source>
</evidence>
<keyword evidence="1" id="KW-0862">Zinc</keyword>
<dbReference type="SMART" id="SM00355">
    <property type="entry name" value="ZnF_C2H2"/>
    <property type="match status" value="5"/>
</dbReference>
<evidence type="ECO:0000256" key="2">
    <source>
        <dbReference type="SAM" id="MobiDB-lite"/>
    </source>
</evidence>
<dbReference type="OrthoDB" id="4868114at2759"/>
<evidence type="ECO:0000313" key="5">
    <source>
        <dbReference type="EMBL" id="KAH6889787.1"/>
    </source>
</evidence>
<keyword evidence="3" id="KW-1133">Transmembrane helix</keyword>
<dbReference type="Proteomes" id="UP000777438">
    <property type="component" value="Unassembled WGS sequence"/>
</dbReference>
<comment type="caution">
    <text evidence="5">The sequence shown here is derived from an EMBL/GenBank/DDBJ whole genome shotgun (WGS) entry which is preliminary data.</text>
</comment>
<evidence type="ECO:0000259" key="4">
    <source>
        <dbReference type="PROSITE" id="PS50157"/>
    </source>
</evidence>